<name>A0A9P0GDD0_9CUCU</name>
<gene>
    <name evidence="2" type="ORF">PSYICH_LOCUS7807</name>
</gene>
<proteinExistence type="predicted"/>
<dbReference type="PANTHER" id="PTHR47611:SF3">
    <property type="entry name" value="HAT C-TERMINAL DIMERISATION DOMAIN-CONTAINING PROTEIN"/>
    <property type="match status" value="1"/>
</dbReference>
<evidence type="ECO:0000313" key="3">
    <source>
        <dbReference type="Proteomes" id="UP001153636"/>
    </source>
</evidence>
<evidence type="ECO:0000313" key="2">
    <source>
        <dbReference type="EMBL" id="CAH1106791.1"/>
    </source>
</evidence>
<dbReference type="EMBL" id="OV651814">
    <property type="protein sequence ID" value="CAH1106791.1"/>
    <property type="molecule type" value="Genomic_DNA"/>
</dbReference>
<reference evidence="2" key="1">
    <citation type="submission" date="2022-01" db="EMBL/GenBank/DDBJ databases">
        <authorList>
            <person name="King R."/>
        </authorList>
    </citation>
    <scope>NUCLEOTIDE SEQUENCE</scope>
</reference>
<dbReference type="InterPro" id="IPR012337">
    <property type="entry name" value="RNaseH-like_sf"/>
</dbReference>
<dbReference type="Pfam" id="PF05699">
    <property type="entry name" value="Dimer_Tnp_hAT"/>
    <property type="match status" value="1"/>
</dbReference>
<evidence type="ECO:0000259" key="1">
    <source>
        <dbReference type="Pfam" id="PF05699"/>
    </source>
</evidence>
<dbReference type="SUPFAM" id="SSF53098">
    <property type="entry name" value="Ribonuclease H-like"/>
    <property type="match status" value="1"/>
</dbReference>
<protein>
    <recommendedName>
        <fullName evidence="1">HAT C-terminal dimerisation domain-containing protein</fullName>
    </recommendedName>
</protein>
<organism evidence="2 3">
    <name type="scientific">Psylliodes chrysocephalus</name>
    <dbReference type="NCBI Taxonomy" id="3402493"/>
    <lineage>
        <taxon>Eukaryota</taxon>
        <taxon>Metazoa</taxon>
        <taxon>Ecdysozoa</taxon>
        <taxon>Arthropoda</taxon>
        <taxon>Hexapoda</taxon>
        <taxon>Insecta</taxon>
        <taxon>Pterygota</taxon>
        <taxon>Neoptera</taxon>
        <taxon>Endopterygota</taxon>
        <taxon>Coleoptera</taxon>
        <taxon>Polyphaga</taxon>
        <taxon>Cucujiformia</taxon>
        <taxon>Chrysomeloidea</taxon>
        <taxon>Chrysomelidae</taxon>
        <taxon>Galerucinae</taxon>
        <taxon>Alticini</taxon>
        <taxon>Psylliodes</taxon>
    </lineage>
</organism>
<sequence>MSWAIIEMQKFLEEEILPRDSKHSFLWWQEHKQIYSYLSKIAQKRLCTLATSVPCERLFSKAGQVLTERRNKKFKLFYFYMQISSSSMSVIDIQSGPKVWKRPIIS</sequence>
<accession>A0A9P0GDD0</accession>
<dbReference type="GO" id="GO:0046983">
    <property type="term" value="F:protein dimerization activity"/>
    <property type="evidence" value="ECO:0007669"/>
    <property type="project" value="InterPro"/>
</dbReference>
<dbReference type="OrthoDB" id="3062869at2759"/>
<dbReference type="PANTHER" id="PTHR47611">
    <property type="entry name" value="HAT DIMERISATION DOMAIN, C-TERMINAL"/>
    <property type="match status" value="1"/>
</dbReference>
<dbReference type="InterPro" id="IPR008906">
    <property type="entry name" value="HATC_C_dom"/>
</dbReference>
<feature type="domain" description="HAT C-terminal dimerisation" evidence="1">
    <location>
        <begin position="7"/>
        <end position="72"/>
    </location>
</feature>
<keyword evidence="3" id="KW-1185">Reference proteome</keyword>
<dbReference type="Proteomes" id="UP001153636">
    <property type="component" value="Chromosome 2"/>
</dbReference>
<dbReference type="AlphaFoldDB" id="A0A9P0GDD0"/>